<feature type="transmembrane region" description="Helical" evidence="13">
    <location>
        <begin position="692"/>
        <end position="715"/>
    </location>
</feature>
<keyword evidence="4 13" id="KW-0812">Transmembrane</keyword>
<comment type="subcellular location">
    <subcellularLocation>
        <location evidence="2">Cell membrane</location>
        <topology evidence="2">Single-pass type I membrane protein</topology>
    </subcellularLocation>
</comment>
<gene>
    <name evidence="16" type="primary">LOC115475902</name>
</gene>
<evidence type="ECO:0000256" key="5">
    <source>
        <dbReference type="ARBA" id="ARBA00022729"/>
    </source>
</evidence>
<dbReference type="PRINTS" id="PR00205">
    <property type="entry name" value="CADHERIN"/>
</dbReference>
<dbReference type="PANTHER" id="PTHR24028">
    <property type="entry name" value="CADHERIN-87A"/>
    <property type="match status" value="1"/>
</dbReference>
<comment type="function">
    <text evidence="1">Potential calcium-dependent cell-adhesion protein. May be involved in the establishment and maintenance of specific neuronal connections in the brain.</text>
</comment>
<dbReference type="FunFam" id="2.60.40.60:FF:000004">
    <property type="entry name" value="Protocadherin 1 gamma 2"/>
    <property type="match status" value="1"/>
</dbReference>
<dbReference type="GeneID" id="115475902"/>
<dbReference type="Gene3D" id="2.60.40.60">
    <property type="entry name" value="Cadherins"/>
    <property type="match status" value="6"/>
</dbReference>
<dbReference type="Pfam" id="PF08266">
    <property type="entry name" value="Cadherin_2"/>
    <property type="match status" value="1"/>
</dbReference>
<proteinExistence type="predicted"/>
<dbReference type="SUPFAM" id="SSF49313">
    <property type="entry name" value="Cadherin-like"/>
    <property type="match status" value="6"/>
</dbReference>
<feature type="domain" description="Cadherin" evidence="14">
    <location>
        <begin position="582"/>
        <end position="679"/>
    </location>
</feature>
<evidence type="ECO:0000256" key="13">
    <source>
        <dbReference type="SAM" id="Phobius"/>
    </source>
</evidence>
<dbReference type="GO" id="GO:0005509">
    <property type="term" value="F:calcium ion binding"/>
    <property type="evidence" value="ECO:0007669"/>
    <property type="project" value="UniProtKB-UniRule"/>
</dbReference>
<keyword evidence="15" id="KW-1185">Reference proteome</keyword>
<evidence type="ECO:0000256" key="7">
    <source>
        <dbReference type="ARBA" id="ARBA00022837"/>
    </source>
</evidence>
<evidence type="ECO:0000256" key="12">
    <source>
        <dbReference type="PROSITE-ProRule" id="PRU00043"/>
    </source>
</evidence>
<dbReference type="Proteomes" id="UP000515156">
    <property type="component" value="Chromosome 8"/>
</dbReference>
<organism evidence="15 16">
    <name type="scientific">Microcaecilia unicolor</name>
    <dbReference type="NCBI Taxonomy" id="1415580"/>
    <lineage>
        <taxon>Eukaryota</taxon>
        <taxon>Metazoa</taxon>
        <taxon>Chordata</taxon>
        <taxon>Craniata</taxon>
        <taxon>Vertebrata</taxon>
        <taxon>Euteleostomi</taxon>
        <taxon>Amphibia</taxon>
        <taxon>Gymnophiona</taxon>
        <taxon>Siphonopidae</taxon>
        <taxon>Microcaecilia</taxon>
    </lineage>
</organism>
<dbReference type="PROSITE" id="PS50268">
    <property type="entry name" value="CADHERIN_2"/>
    <property type="match status" value="6"/>
</dbReference>
<dbReference type="FunFam" id="2.60.40.60:FF:000018">
    <property type="entry name" value="Protocadherin gamma c3"/>
    <property type="match status" value="1"/>
</dbReference>
<evidence type="ECO:0000313" key="16">
    <source>
        <dbReference type="RefSeq" id="XP_030067830.1"/>
    </source>
</evidence>
<evidence type="ECO:0000256" key="1">
    <source>
        <dbReference type="ARBA" id="ARBA00003436"/>
    </source>
</evidence>
<evidence type="ECO:0000256" key="8">
    <source>
        <dbReference type="ARBA" id="ARBA00022889"/>
    </source>
</evidence>
<keyword evidence="9 13" id="KW-1133">Transmembrane helix</keyword>
<dbReference type="FunFam" id="2.60.40.60:FF:000002">
    <property type="entry name" value="Protocadherin alpha 2"/>
    <property type="match status" value="1"/>
</dbReference>
<sequence length="825" mass="91873">MAELLTKHKEPQWGVRRQVLFSFLFWLSQGVVGQIHYSIPEEMETGSLVGNLAKDLNLNLQDFSSRKLRIASSAKKRYFSVNSENGHLYVNDRIDREELCGESISCLLNIETIVENPLNVFHIKVMILDINDNPPSFFNNHFELEIIESISSGTRFPLGNARDPDIGTNSLQTYQLSPNPFFILEEKVNSDGKRFAELVLEKPLDREKQSSFTFLLTASDGGDPIRTCTAQVNVKVSDANDNLPTFTQSIYTASVNENTPVGATVFQVNANDLDEGSNAHITYSFKNMPDIASHIFSLNPKTGEIVIRGHIDFEEIRQFQMDVEAKDGGGLASHCTVIIEVLDENDNAPEITLTSLSTTIPEDSPPGTVIALIKVDDLDNGENGEVVCHIQDNFPVKLASSSSNYYKIITDSDLDREQISEYNITIVAIDKGYPPLSTSKTIPLHITDINDNAPIFEQMSYTVYIPENNLSGTSIFSVKALDPDFEQNSRITYSIVNSNIEKLPVSSYLSINSMTGSIYAQRSFDYEQFREFQFQVKAEDNGSPPLSSNSTVKVLIIDRNDNAPKILYPSSGSDSSALFEMVSPSTEKGSLVTKVVAVDADSGHNAWLSYQLIQATEPALFSIGVHSGEVRASRSFMDREATKHKLVILVQDNGKPTLSTTVTITVVFAENIQEALPKLRNQSTPAEKESELNFYLIISIALILFLFLITVLLLLMKKCLRSKKPASFQCFGSDIYSKTDPRFAPQYSDGTLPYTYQYCTTTESGKNEFTFLEPNAEILNGIRFTDHNSTPYESKQDINDKFETSTHQQVNVFSRCMAISASLTA</sequence>
<keyword evidence="8" id="KW-0130">Cell adhesion</keyword>
<evidence type="ECO:0000256" key="9">
    <source>
        <dbReference type="ARBA" id="ARBA00022989"/>
    </source>
</evidence>
<dbReference type="Pfam" id="PF16492">
    <property type="entry name" value="Cadherin_C_2"/>
    <property type="match status" value="1"/>
</dbReference>
<dbReference type="InterPro" id="IPR013164">
    <property type="entry name" value="Cadherin_N"/>
</dbReference>
<feature type="domain" description="Cadherin" evidence="14">
    <location>
        <begin position="352"/>
        <end position="456"/>
    </location>
</feature>
<dbReference type="CDD" id="cd11304">
    <property type="entry name" value="Cadherin_repeat"/>
    <property type="match status" value="6"/>
</dbReference>
<dbReference type="InterPro" id="IPR020894">
    <property type="entry name" value="Cadherin_CS"/>
</dbReference>
<evidence type="ECO:0000256" key="3">
    <source>
        <dbReference type="ARBA" id="ARBA00022475"/>
    </source>
</evidence>
<keyword evidence="7 12" id="KW-0106">Calcium</keyword>
<dbReference type="InterPro" id="IPR032455">
    <property type="entry name" value="Cadherin_C"/>
</dbReference>
<name>A0A6P7YX03_9AMPH</name>
<dbReference type="SMART" id="SM00112">
    <property type="entry name" value="CA"/>
    <property type="match status" value="6"/>
</dbReference>
<dbReference type="GO" id="GO:0005886">
    <property type="term" value="C:plasma membrane"/>
    <property type="evidence" value="ECO:0007669"/>
    <property type="project" value="UniProtKB-SubCell"/>
</dbReference>
<keyword evidence="10 13" id="KW-0472">Membrane</keyword>
<evidence type="ECO:0000256" key="2">
    <source>
        <dbReference type="ARBA" id="ARBA00004251"/>
    </source>
</evidence>
<dbReference type="AlphaFoldDB" id="A0A6P7YX03"/>
<dbReference type="KEGG" id="muo:115475902"/>
<evidence type="ECO:0000256" key="11">
    <source>
        <dbReference type="ARBA" id="ARBA00023180"/>
    </source>
</evidence>
<evidence type="ECO:0000256" key="10">
    <source>
        <dbReference type="ARBA" id="ARBA00023136"/>
    </source>
</evidence>
<evidence type="ECO:0000256" key="6">
    <source>
        <dbReference type="ARBA" id="ARBA00022737"/>
    </source>
</evidence>
<evidence type="ECO:0000259" key="14">
    <source>
        <dbReference type="PROSITE" id="PS50268"/>
    </source>
</evidence>
<reference evidence="16" key="1">
    <citation type="submission" date="2025-08" db="UniProtKB">
        <authorList>
            <consortium name="RefSeq"/>
        </authorList>
    </citation>
    <scope>IDENTIFICATION</scope>
</reference>
<dbReference type="OrthoDB" id="6252479at2759"/>
<dbReference type="PANTHER" id="PTHR24028:SF73">
    <property type="entry name" value="PROTOCADHERIN GAMMA-B3-RELATED"/>
    <property type="match status" value="1"/>
</dbReference>
<dbReference type="InterPro" id="IPR015919">
    <property type="entry name" value="Cadherin-like_sf"/>
</dbReference>
<dbReference type="GO" id="GO:0007156">
    <property type="term" value="P:homophilic cell adhesion via plasma membrane adhesion molecules"/>
    <property type="evidence" value="ECO:0007669"/>
    <property type="project" value="InterPro"/>
</dbReference>
<dbReference type="InterPro" id="IPR002126">
    <property type="entry name" value="Cadherin-like_dom"/>
</dbReference>
<feature type="domain" description="Cadherin" evidence="14">
    <location>
        <begin position="138"/>
        <end position="246"/>
    </location>
</feature>
<dbReference type="PROSITE" id="PS00232">
    <property type="entry name" value="CADHERIN_1"/>
    <property type="match status" value="3"/>
</dbReference>
<keyword evidence="5" id="KW-0732">Signal</keyword>
<feature type="domain" description="Cadherin" evidence="14">
    <location>
        <begin position="247"/>
        <end position="351"/>
    </location>
</feature>
<protein>
    <submittedName>
        <fullName evidence="16">Protocadherin gamma-B6-like</fullName>
    </submittedName>
</protein>
<dbReference type="InParanoid" id="A0A6P7YX03"/>
<dbReference type="Pfam" id="PF00028">
    <property type="entry name" value="Cadherin"/>
    <property type="match status" value="5"/>
</dbReference>
<keyword evidence="6" id="KW-0677">Repeat</keyword>
<evidence type="ECO:0000256" key="4">
    <source>
        <dbReference type="ARBA" id="ARBA00022692"/>
    </source>
</evidence>
<dbReference type="FunFam" id="2.60.40.60:FF:000006">
    <property type="entry name" value="Protocadherin alpha 2"/>
    <property type="match status" value="1"/>
</dbReference>
<dbReference type="InterPro" id="IPR050174">
    <property type="entry name" value="Protocadherin/Cadherin-CA"/>
</dbReference>
<feature type="domain" description="Cadherin" evidence="14">
    <location>
        <begin position="457"/>
        <end position="566"/>
    </location>
</feature>
<dbReference type="FunFam" id="2.60.40.60:FF:000129">
    <property type="entry name" value="protocadherin alpha-C2 isoform X1"/>
    <property type="match status" value="1"/>
</dbReference>
<evidence type="ECO:0000313" key="15">
    <source>
        <dbReference type="Proteomes" id="UP000515156"/>
    </source>
</evidence>
<feature type="domain" description="Cadherin" evidence="14">
    <location>
        <begin position="38"/>
        <end position="137"/>
    </location>
</feature>
<accession>A0A6P7YX03</accession>
<dbReference type="FunFam" id="2.60.40.60:FF:000001">
    <property type="entry name" value="Protocadherin alpha 2"/>
    <property type="match status" value="1"/>
</dbReference>
<keyword evidence="11" id="KW-0325">Glycoprotein</keyword>
<keyword evidence="3" id="KW-1003">Cell membrane</keyword>
<dbReference type="RefSeq" id="XP_030067830.1">
    <property type="nucleotide sequence ID" value="XM_030211970.1"/>
</dbReference>